<sequence length="153" mass="17497">MLIYYCATGVITIISNGISLTLLIHQNLKRKKGAPEQKQFRKSEIGLLFISMGDIFTMFVDAFIQGNLNYLGLKGDWNNPLFDTLYLQIPWVIDLKCLSRPFLLLLMSKNVRIVFAKAIFCGFHTAFIENPATNITIHSRATVNTQRRITEIR</sequence>
<keyword evidence="1" id="KW-0812">Transmembrane</keyword>
<feature type="transmembrane region" description="Helical" evidence="1">
    <location>
        <begin position="45"/>
        <end position="65"/>
    </location>
</feature>
<keyword evidence="2" id="KW-1185">Reference proteome</keyword>
<dbReference type="AlphaFoldDB" id="A0A914Q8X9"/>
<accession>A0A914Q8X9</accession>
<reference evidence="3" key="1">
    <citation type="submission" date="2022-11" db="UniProtKB">
        <authorList>
            <consortium name="WormBaseParasite"/>
        </authorList>
    </citation>
    <scope>IDENTIFICATION</scope>
</reference>
<evidence type="ECO:0000256" key="1">
    <source>
        <dbReference type="SAM" id="Phobius"/>
    </source>
</evidence>
<keyword evidence="1" id="KW-0472">Membrane</keyword>
<evidence type="ECO:0000313" key="2">
    <source>
        <dbReference type="Proteomes" id="UP000887578"/>
    </source>
</evidence>
<name>A0A914Q8X9_9BILA</name>
<keyword evidence="1" id="KW-1133">Transmembrane helix</keyword>
<evidence type="ECO:0000313" key="3">
    <source>
        <dbReference type="WBParaSite" id="PDA_v2.g25548.t1"/>
    </source>
</evidence>
<protein>
    <submittedName>
        <fullName evidence="3">Serpentine receptor class gamma</fullName>
    </submittedName>
</protein>
<dbReference type="WBParaSite" id="PDA_v2.g25548.t1">
    <property type="protein sequence ID" value="PDA_v2.g25548.t1"/>
    <property type="gene ID" value="PDA_v2.g25548"/>
</dbReference>
<dbReference type="Proteomes" id="UP000887578">
    <property type="component" value="Unplaced"/>
</dbReference>
<feature type="transmembrane region" description="Helical" evidence="1">
    <location>
        <begin position="85"/>
        <end position="107"/>
    </location>
</feature>
<proteinExistence type="predicted"/>
<organism evidence="2 3">
    <name type="scientific">Panagrolaimus davidi</name>
    <dbReference type="NCBI Taxonomy" id="227884"/>
    <lineage>
        <taxon>Eukaryota</taxon>
        <taxon>Metazoa</taxon>
        <taxon>Ecdysozoa</taxon>
        <taxon>Nematoda</taxon>
        <taxon>Chromadorea</taxon>
        <taxon>Rhabditida</taxon>
        <taxon>Tylenchina</taxon>
        <taxon>Panagrolaimomorpha</taxon>
        <taxon>Panagrolaimoidea</taxon>
        <taxon>Panagrolaimidae</taxon>
        <taxon>Panagrolaimus</taxon>
    </lineage>
</organism>
<feature type="transmembrane region" description="Helical" evidence="1">
    <location>
        <begin position="6"/>
        <end position="24"/>
    </location>
</feature>